<keyword evidence="5" id="KW-1185">Reference proteome</keyword>
<evidence type="ECO:0000313" key="5">
    <source>
        <dbReference type="Proteomes" id="UP000635278"/>
    </source>
</evidence>
<evidence type="ECO:0000256" key="3">
    <source>
        <dbReference type="SAM" id="SignalP"/>
    </source>
</evidence>
<gene>
    <name evidence="4" type="ORF">GOB93_12370</name>
</gene>
<reference evidence="4 5" key="1">
    <citation type="journal article" date="2020" name="Int. J. Syst. Evol. Microbiol.">
        <title>Novel acetic acid bacteria from cider fermentations: Acetobacter conturbans sp. nov. and Acetobacter fallax sp. nov.</title>
        <authorList>
            <person name="Sombolestani A.S."/>
            <person name="Cleenwerck I."/>
            <person name="Cnockaert M."/>
            <person name="Borremans W."/>
            <person name="Wieme A.D."/>
            <person name="De Vuyst L."/>
            <person name="Vandamme P."/>
        </authorList>
    </citation>
    <scope>NUCLEOTIDE SEQUENCE [LARGE SCALE GENOMIC DNA]</scope>
    <source>
        <strain evidence="4 5">LMG 30640</strain>
    </source>
</reference>
<dbReference type="Gene3D" id="2.40.160.10">
    <property type="entry name" value="Porin"/>
    <property type="match status" value="1"/>
</dbReference>
<dbReference type="EMBL" id="WOTB01000016">
    <property type="protein sequence ID" value="NHN85430.1"/>
    <property type="molecule type" value="Genomic_DNA"/>
</dbReference>
<feature type="signal peptide" evidence="3">
    <location>
        <begin position="1"/>
        <end position="26"/>
    </location>
</feature>
<dbReference type="InterPro" id="IPR023614">
    <property type="entry name" value="Porin_dom_sf"/>
</dbReference>
<keyword evidence="1" id="KW-0175">Coiled coil</keyword>
<keyword evidence="3" id="KW-0732">Signal</keyword>
<dbReference type="Pfam" id="PF07396">
    <property type="entry name" value="Porin_O_P"/>
    <property type="match status" value="1"/>
</dbReference>
<dbReference type="Proteomes" id="UP000635278">
    <property type="component" value="Unassembled WGS sequence"/>
</dbReference>
<proteinExistence type="predicted"/>
<organism evidence="4 5">
    <name type="scientific">Acetobacter musti</name>
    <dbReference type="NCBI Taxonomy" id="864732"/>
    <lineage>
        <taxon>Bacteria</taxon>
        <taxon>Pseudomonadati</taxon>
        <taxon>Pseudomonadota</taxon>
        <taxon>Alphaproteobacteria</taxon>
        <taxon>Acetobacterales</taxon>
        <taxon>Acetobacteraceae</taxon>
        <taxon>Acetobacter</taxon>
    </lineage>
</organism>
<feature type="chain" id="PRO_5045735395" evidence="3">
    <location>
        <begin position="27"/>
        <end position="557"/>
    </location>
</feature>
<evidence type="ECO:0000256" key="1">
    <source>
        <dbReference type="SAM" id="Coils"/>
    </source>
</evidence>
<sequence>MSLPVRQVFLTASAAVALVFPCELYAATSDAEVAALRKELAEMRHEMLGEIHELRARVAHYEHTETRTGGRSRVALENTRPHRVLRPADGSEPAPVFAQQADVHRLSGPRPPEQSRVASSEGPPESWSDFRAASAKDETVQVGGMKIGFPNGRPTIASEDQAYSFSIGLTAQEDIGGFLGAGPRGGEGAGNFNKFTQNLRRARIYLTWRYKDWVVNVTPDFGSSSVDGTVGLFEANLNYTGLRHTILTVGYFQPRGDEESAERANAFEFLERPTIVDLVRNIAGGVARFSVGGEHYEKRWAASAYFTGQKFGDRTKDTTITDSQTGGVVRVSGRPYVSKDVDVYMGAGATSAFKVNQGSSGRTYTFSDNMEVPLGETSLLTSGALKNVAQIWAAGPDFAVRWRNFLVKAGYYHVGVERSHQAGIANLPSLGFDGWYVAANYTLFGHPRVFNEKTAAFTTPGVEYDFDPSKNHWGAMEVSGRWSVTDLYGVANQGGTGINGNQQSVWEGGFNWYPTQHVKFMIDYARYIVSESKGVSGNVNLLGRSGNSIVGRVQATF</sequence>
<evidence type="ECO:0000256" key="2">
    <source>
        <dbReference type="SAM" id="MobiDB-lite"/>
    </source>
</evidence>
<name>A0ABX0JTY9_9PROT</name>
<evidence type="ECO:0000313" key="4">
    <source>
        <dbReference type="EMBL" id="NHN85430.1"/>
    </source>
</evidence>
<dbReference type="InterPro" id="IPR010870">
    <property type="entry name" value="Porin_O/P"/>
</dbReference>
<feature type="coiled-coil region" evidence="1">
    <location>
        <begin position="26"/>
        <end position="57"/>
    </location>
</feature>
<comment type="caution">
    <text evidence="4">The sequence shown here is derived from an EMBL/GenBank/DDBJ whole genome shotgun (WGS) entry which is preliminary data.</text>
</comment>
<accession>A0ABX0JTY9</accession>
<feature type="region of interest" description="Disordered" evidence="2">
    <location>
        <begin position="103"/>
        <end position="129"/>
    </location>
</feature>
<protein>
    <submittedName>
        <fullName evidence="4">Porin</fullName>
    </submittedName>
</protein>
<dbReference type="RefSeq" id="WP_173583824.1">
    <property type="nucleotide sequence ID" value="NZ_WOTB01000016.1"/>
</dbReference>